<reference evidence="1" key="1">
    <citation type="submission" date="2018-02" db="EMBL/GenBank/DDBJ databases">
        <authorList>
            <person name="Cohen D.B."/>
            <person name="Kent A.D."/>
        </authorList>
    </citation>
    <scope>NUCLEOTIDE SEQUENCE</scope>
</reference>
<protein>
    <submittedName>
        <fullName evidence="1">Uncharacterized protein</fullName>
    </submittedName>
</protein>
<dbReference type="EMBL" id="OIVN01002336">
    <property type="protein sequence ID" value="SPD02768.1"/>
    <property type="molecule type" value="Genomic_DNA"/>
</dbReference>
<proteinExistence type="predicted"/>
<evidence type="ECO:0000313" key="1">
    <source>
        <dbReference type="EMBL" id="SPD02768.1"/>
    </source>
</evidence>
<sequence>MWVPDNVIFNSFLSPFKICLLSVDLAPFLAPTNGAIPCSQTTPTSAPTSSADLVALQMGLAMGLVEIFYGFDGEIVVDLQIWWMGYGFCGFDGFAKSTLTSWSLEPKILNWWQTKLTKKSSSAKSTRKANRLHFQPRRAPLQVWGKGPAVSHLSQLLPLSHLTSLISGQLLPLSQIRRCSDADDGAPMMVMGSTATRYAMRTRDCNGNGYLVRGKTWLLTAQWVVCGWSMGVGGLNGWHWVFGDESQVVPEISSRSPRTAASVAISIQLLFFFSFSRIISLVLEIL</sequence>
<organism evidence="1">
    <name type="scientific">Fagus sylvatica</name>
    <name type="common">Beechnut</name>
    <dbReference type="NCBI Taxonomy" id="28930"/>
    <lineage>
        <taxon>Eukaryota</taxon>
        <taxon>Viridiplantae</taxon>
        <taxon>Streptophyta</taxon>
        <taxon>Embryophyta</taxon>
        <taxon>Tracheophyta</taxon>
        <taxon>Spermatophyta</taxon>
        <taxon>Magnoliopsida</taxon>
        <taxon>eudicotyledons</taxon>
        <taxon>Gunneridae</taxon>
        <taxon>Pentapetalae</taxon>
        <taxon>rosids</taxon>
        <taxon>fabids</taxon>
        <taxon>Fagales</taxon>
        <taxon>Fagaceae</taxon>
        <taxon>Fagus</taxon>
    </lineage>
</organism>
<accession>A0A2N9GTG4</accession>
<dbReference type="AlphaFoldDB" id="A0A2N9GTG4"/>
<gene>
    <name evidence="1" type="ORF">FSB_LOCUS30650</name>
</gene>
<name>A0A2N9GTG4_FAGSY</name>